<accession>F5XJ28</accession>
<sequence>MGRSGERDTLQENADLIQERLVTSAALTLSLRRPDPSPRCQPSHDRVCVMDVLIGCLSWSDGILMVGCTVNWCVTRHDLDDPIRRWSARVQAAVGQPKQPKVATR</sequence>
<keyword evidence="2" id="KW-1185">Reference proteome</keyword>
<organism evidence="1 2">
    <name type="scientific">Microlunatus phosphovorus (strain ATCC 700054 / DSM 10555 / JCM 9379 / NBRC 101784 / NCIMB 13414 / VKM Ac-1990 / NM-1)</name>
    <dbReference type="NCBI Taxonomy" id="1032480"/>
    <lineage>
        <taxon>Bacteria</taxon>
        <taxon>Bacillati</taxon>
        <taxon>Actinomycetota</taxon>
        <taxon>Actinomycetes</taxon>
        <taxon>Propionibacteriales</taxon>
        <taxon>Propionibacteriaceae</taxon>
        <taxon>Microlunatus</taxon>
    </lineage>
</organism>
<dbReference type="HOGENOM" id="CLU_2233431_0_0_11"/>
<reference evidence="1 2" key="1">
    <citation type="submission" date="2011-05" db="EMBL/GenBank/DDBJ databases">
        <title>Whole genome sequence of Microlunatus phosphovorus NM-1.</title>
        <authorList>
            <person name="Hosoyama A."/>
            <person name="Sasaki K."/>
            <person name="Harada T."/>
            <person name="Igarashi R."/>
            <person name="Kawakoshi A."/>
            <person name="Sasagawa M."/>
            <person name="Fukada J."/>
            <person name="Nakamura S."/>
            <person name="Katano Y."/>
            <person name="Hanada S."/>
            <person name="Kamagata Y."/>
            <person name="Nakamura N."/>
            <person name="Yamazaki S."/>
            <person name="Fujita N."/>
        </authorList>
    </citation>
    <scope>NUCLEOTIDE SEQUENCE [LARGE SCALE GENOMIC DNA]</scope>
    <source>
        <strain evidence="2">ATCC 700054 / DSM 10555 / JCM 9379 / NBRC 101784 / NCIMB 13414 / VKM Ac-1990 / NM-1</strain>
    </source>
</reference>
<dbReference type="EMBL" id="AP012204">
    <property type="protein sequence ID" value="BAK33354.1"/>
    <property type="molecule type" value="Genomic_DNA"/>
</dbReference>
<dbReference type="KEGG" id="mph:MLP_03400"/>
<evidence type="ECO:0000313" key="2">
    <source>
        <dbReference type="Proteomes" id="UP000007947"/>
    </source>
</evidence>
<protein>
    <submittedName>
        <fullName evidence="1">Uncharacterized protein</fullName>
    </submittedName>
</protein>
<name>F5XJ28_MICPN</name>
<gene>
    <name evidence="1" type="ordered locus">MLP_03400</name>
</gene>
<dbReference type="Proteomes" id="UP000007947">
    <property type="component" value="Chromosome"/>
</dbReference>
<proteinExistence type="predicted"/>
<dbReference type="AlphaFoldDB" id="F5XJ28"/>
<evidence type="ECO:0000313" key="1">
    <source>
        <dbReference type="EMBL" id="BAK33354.1"/>
    </source>
</evidence>